<protein>
    <submittedName>
        <fullName evidence="1">Yip1-domain-containing protein</fullName>
    </submittedName>
</protein>
<proteinExistence type="predicted"/>
<reference evidence="1" key="2">
    <citation type="journal article" date="2022" name="New Phytol.">
        <title>Evolutionary transition to the ectomycorrhizal habit in the genomes of a hyperdiverse lineage of mushroom-forming fungi.</title>
        <authorList>
            <person name="Looney B."/>
            <person name="Miyauchi S."/>
            <person name="Morin E."/>
            <person name="Drula E."/>
            <person name="Courty P.E."/>
            <person name="Kohler A."/>
            <person name="Kuo A."/>
            <person name="LaButti K."/>
            <person name="Pangilinan J."/>
            <person name="Lipzen A."/>
            <person name="Riley R."/>
            <person name="Andreopoulos W."/>
            <person name="He G."/>
            <person name="Johnson J."/>
            <person name="Nolan M."/>
            <person name="Tritt A."/>
            <person name="Barry K.W."/>
            <person name="Grigoriev I.V."/>
            <person name="Nagy L.G."/>
            <person name="Hibbett D."/>
            <person name="Henrissat B."/>
            <person name="Matheny P.B."/>
            <person name="Labbe J."/>
            <person name="Martin F.M."/>
        </authorList>
    </citation>
    <scope>NUCLEOTIDE SEQUENCE</scope>
    <source>
        <strain evidence="1">EC-137</strain>
    </source>
</reference>
<keyword evidence="2" id="KW-1185">Reference proteome</keyword>
<evidence type="ECO:0000313" key="2">
    <source>
        <dbReference type="Proteomes" id="UP000814128"/>
    </source>
</evidence>
<organism evidence="1 2">
    <name type="scientific">Vararia minispora EC-137</name>
    <dbReference type="NCBI Taxonomy" id="1314806"/>
    <lineage>
        <taxon>Eukaryota</taxon>
        <taxon>Fungi</taxon>
        <taxon>Dikarya</taxon>
        <taxon>Basidiomycota</taxon>
        <taxon>Agaricomycotina</taxon>
        <taxon>Agaricomycetes</taxon>
        <taxon>Russulales</taxon>
        <taxon>Lachnocladiaceae</taxon>
        <taxon>Vararia</taxon>
    </lineage>
</organism>
<comment type="caution">
    <text evidence="1">The sequence shown here is derived from an EMBL/GenBank/DDBJ whole genome shotgun (WGS) entry which is preliminary data.</text>
</comment>
<reference evidence="1" key="1">
    <citation type="submission" date="2021-02" db="EMBL/GenBank/DDBJ databases">
        <authorList>
            <consortium name="DOE Joint Genome Institute"/>
            <person name="Ahrendt S."/>
            <person name="Looney B.P."/>
            <person name="Miyauchi S."/>
            <person name="Morin E."/>
            <person name="Drula E."/>
            <person name="Courty P.E."/>
            <person name="Chicoki N."/>
            <person name="Fauchery L."/>
            <person name="Kohler A."/>
            <person name="Kuo A."/>
            <person name="Labutti K."/>
            <person name="Pangilinan J."/>
            <person name="Lipzen A."/>
            <person name="Riley R."/>
            <person name="Andreopoulos W."/>
            <person name="He G."/>
            <person name="Johnson J."/>
            <person name="Barry K.W."/>
            <person name="Grigoriev I.V."/>
            <person name="Nagy L."/>
            <person name="Hibbett D."/>
            <person name="Henrissat B."/>
            <person name="Matheny P.B."/>
            <person name="Labbe J."/>
            <person name="Martin F."/>
        </authorList>
    </citation>
    <scope>NUCLEOTIDE SEQUENCE</scope>
    <source>
        <strain evidence="1">EC-137</strain>
    </source>
</reference>
<evidence type="ECO:0000313" key="1">
    <source>
        <dbReference type="EMBL" id="KAI0029298.1"/>
    </source>
</evidence>
<gene>
    <name evidence="1" type="ORF">K488DRAFT_80251</name>
</gene>
<sequence length="278" mass="30620">MSYVPVEADERIEEGQPELEFKSTVESSRVSPPCPLHGTGFISDHRGPASPWSLEYYQEFFDVDTKTVVFRCISTLNPFSPTYTSAHLNPGPDLYGPFWSLTTLIFTLFVTSSLASSIASYLSDSPITYDFTLLSVAVGIVYSYGLAVPTFLWALLRYWGVIGAAGEGWGLIEALSVWGYAMFVWIPVSILCVIPIAIMRWTLVGVAFGLSGYFLVANVYPILASADHKAARLLIVVVAILHATLALIFKIIYYVIKEIGPKDPTGEAPAHRSFMSRL</sequence>
<dbReference type="EMBL" id="MU273685">
    <property type="protein sequence ID" value="KAI0029298.1"/>
    <property type="molecule type" value="Genomic_DNA"/>
</dbReference>
<accession>A0ACB8QCF0</accession>
<name>A0ACB8QCF0_9AGAM</name>
<dbReference type="Proteomes" id="UP000814128">
    <property type="component" value="Unassembled WGS sequence"/>
</dbReference>